<feature type="transmembrane region" description="Helical" evidence="6">
    <location>
        <begin position="263"/>
        <end position="289"/>
    </location>
</feature>
<evidence type="ECO:0000313" key="7">
    <source>
        <dbReference type="EMBL" id="PIW19368.1"/>
    </source>
</evidence>
<dbReference type="Pfam" id="PF01384">
    <property type="entry name" value="PHO4"/>
    <property type="match status" value="1"/>
</dbReference>
<dbReference type="GO" id="GO:0016020">
    <property type="term" value="C:membrane"/>
    <property type="evidence" value="ECO:0007669"/>
    <property type="project" value="UniProtKB-SubCell"/>
</dbReference>
<keyword evidence="2" id="KW-0813">Transport</keyword>
<feature type="transmembrane region" description="Helical" evidence="6">
    <location>
        <begin position="309"/>
        <end position="334"/>
    </location>
</feature>
<dbReference type="InterPro" id="IPR001204">
    <property type="entry name" value="Phos_transporter"/>
</dbReference>
<organism evidence="7 8">
    <name type="scientific">bacterium (Candidatus Blackallbacteria) CG17_big_fil_post_rev_8_21_14_2_50_48_46</name>
    <dbReference type="NCBI Taxonomy" id="2014261"/>
    <lineage>
        <taxon>Bacteria</taxon>
        <taxon>Candidatus Blackallbacteria</taxon>
    </lineage>
</organism>
<comment type="subcellular location">
    <subcellularLocation>
        <location evidence="1">Membrane</location>
        <topology evidence="1">Multi-pass membrane protein</topology>
    </subcellularLocation>
</comment>
<keyword evidence="4 6" id="KW-1133">Transmembrane helix</keyword>
<accession>A0A2M7GB23</accession>
<evidence type="ECO:0000256" key="3">
    <source>
        <dbReference type="ARBA" id="ARBA00022692"/>
    </source>
</evidence>
<feature type="transmembrane region" description="Helical" evidence="6">
    <location>
        <begin position="220"/>
        <end position="242"/>
    </location>
</feature>
<dbReference type="AlphaFoldDB" id="A0A2M7GB23"/>
<feature type="transmembrane region" description="Helical" evidence="6">
    <location>
        <begin position="76"/>
        <end position="99"/>
    </location>
</feature>
<proteinExistence type="predicted"/>
<dbReference type="GO" id="GO:0005315">
    <property type="term" value="F:phosphate transmembrane transporter activity"/>
    <property type="evidence" value="ECO:0007669"/>
    <property type="project" value="InterPro"/>
</dbReference>
<dbReference type="Proteomes" id="UP000231019">
    <property type="component" value="Unassembled WGS sequence"/>
</dbReference>
<feature type="transmembrane region" description="Helical" evidence="6">
    <location>
        <begin position="45"/>
        <end position="64"/>
    </location>
</feature>
<comment type="caution">
    <text evidence="7">The sequence shown here is derived from an EMBL/GenBank/DDBJ whole genome shotgun (WGS) entry which is preliminary data.</text>
</comment>
<evidence type="ECO:0000256" key="1">
    <source>
        <dbReference type="ARBA" id="ARBA00004141"/>
    </source>
</evidence>
<name>A0A2M7GB23_9BACT</name>
<evidence type="ECO:0000313" key="8">
    <source>
        <dbReference type="Proteomes" id="UP000231019"/>
    </source>
</evidence>
<dbReference type="PANTHER" id="PTHR11101:SF80">
    <property type="entry name" value="PHOSPHATE TRANSPORTER"/>
    <property type="match status" value="1"/>
</dbReference>
<evidence type="ECO:0000256" key="6">
    <source>
        <dbReference type="SAM" id="Phobius"/>
    </source>
</evidence>
<evidence type="ECO:0000256" key="2">
    <source>
        <dbReference type="ARBA" id="ARBA00022448"/>
    </source>
</evidence>
<dbReference type="PANTHER" id="PTHR11101">
    <property type="entry name" value="PHOSPHATE TRANSPORTER"/>
    <property type="match status" value="1"/>
</dbReference>
<keyword evidence="3 6" id="KW-0812">Transmembrane</keyword>
<dbReference type="GO" id="GO:0035435">
    <property type="term" value="P:phosphate ion transmembrane transport"/>
    <property type="evidence" value="ECO:0007669"/>
    <property type="project" value="TreeGrafter"/>
</dbReference>
<evidence type="ECO:0000256" key="4">
    <source>
        <dbReference type="ARBA" id="ARBA00022989"/>
    </source>
</evidence>
<feature type="transmembrane region" description="Helical" evidence="6">
    <location>
        <begin position="5"/>
        <end position="25"/>
    </location>
</feature>
<reference evidence="7 8" key="1">
    <citation type="submission" date="2017-09" db="EMBL/GenBank/DDBJ databases">
        <title>Depth-based differentiation of microbial function through sediment-hosted aquifers and enrichment of novel symbionts in the deep terrestrial subsurface.</title>
        <authorList>
            <person name="Probst A.J."/>
            <person name="Ladd B."/>
            <person name="Jarett J.K."/>
            <person name="Geller-Mcgrath D.E."/>
            <person name="Sieber C.M."/>
            <person name="Emerson J.B."/>
            <person name="Anantharaman K."/>
            <person name="Thomas B.C."/>
            <person name="Malmstrom R."/>
            <person name="Stieglmeier M."/>
            <person name="Klingl A."/>
            <person name="Woyke T."/>
            <person name="Ryan C.M."/>
            <person name="Banfield J.F."/>
        </authorList>
    </citation>
    <scope>NUCLEOTIDE SEQUENCE [LARGE SCALE GENOMIC DNA]</scope>
    <source>
        <strain evidence="7">CG17_big_fil_post_rev_8_21_14_2_50_48_46</strain>
    </source>
</reference>
<keyword evidence="5 6" id="KW-0472">Membrane</keyword>
<feature type="transmembrane region" description="Helical" evidence="6">
    <location>
        <begin position="105"/>
        <end position="123"/>
    </location>
</feature>
<feature type="transmembrane region" description="Helical" evidence="6">
    <location>
        <begin position="135"/>
        <end position="161"/>
    </location>
</feature>
<dbReference type="EMBL" id="PFFQ01000004">
    <property type="protein sequence ID" value="PIW19368.1"/>
    <property type="molecule type" value="Genomic_DNA"/>
</dbReference>
<gene>
    <name evidence="7" type="ORF">COW36_00580</name>
</gene>
<protein>
    <submittedName>
        <fullName evidence="7">Anion permease</fullName>
    </submittedName>
</protein>
<evidence type="ECO:0000256" key="5">
    <source>
        <dbReference type="ARBA" id="ARBA00023136"/>
    </source>
</evidence>
<sequence>MLDPFILLVCVVIVALIFDYINGFHDTANSIATVVSTRVLRPSQAVMMAAGLNLLGAFLGVEVAKTIGKGMVAGESVTQITVLAALIGAIIWNLLTWYFGIPSSSSHALIGALCGSAAAFSGLGSLNTHGLIEKVFLPMVISPTLGLIFGFLVMTLLYWMLIKAKPGFVNRWFSKLQLASAGFMALSHGSNDAQKTMGIITMALLSYYGPQAGGEFHVPFWVILSCAMAMGMGTLAGGWKIIHTMGSKMIKLQPIHGFAAETSAAIMILTASHMGMPVSTTHVISSSIMGVGASKRFSAVRWGIVGSIVWAWVLTFPLSFLLGGSAFYILNFFFHKG</sequence>